<comment type="caution">
    <text evidence="1">The sequence shown here is derived from an EMBL/GenBank/DDBJ whole genome shotgun (WGS) entry which is preliminary data.</text>
</comment>
<protein>
    <submittedName>
        <fullName evidence="1">Uncharacterized protein</fullName>
    </submittedName>
</protein>
<accession>A0A9D4FP19</accession>
<dbReference type="AlphaFoldDB" id="A0A9D4FP19"/>
<reference evidence="1" key="1">
    <citation type="journal article" date="2019" name="bioRxiv">
        <title>The Genome of the Zebra Mussel, Dreissena polymorpha: A Resource for Invasive Species Research.</title>
        <authorList>
            <person name="McCartney M.A."/>
            <person name="Auch B."/>
            <person name="Kono T."/>
            <person name="Mallez S."/>
            <person name="Zhang Y."/>
            <person name="Obille A."/>
            <person name="Becker A."/>
            <person name="Abrahante J.E."/>
            <person name="Garbe J."/>
            <person name="Badalamenti J.P."/>
            <person name="Herman A."/>
            <person name="Mangelson H."/>
            <person name="Liachko I."/>
            <person name="Sullivan S."/>
            <person name="Sone E.D."/>
            <person name="Koren S."/>
            <person name="Silverstein K.A.T."/>
            <person name="Beckman K.B."/>
            <person name="Gohl D.M."/>
        </authorList>
    </citation>
    <scope>NUCLEOTIDE SEQUENCE</scope>
    <source>
        <strain evidence="1">Duluth1</strain>
        <tissue evidence="1">Whole animal</tissue>
    </source>
</reference>
<dbReference type="EMBL" id="JAIWYP010000007">
    <property type="protein sequence ID" value="KAH3799382.1"/>
    <property type="molecule type" value="Genomic_DNA"/>
</dbReference>
<dbReference type="Proteomes" id="UP000828390">
    <property type="component" value="Unassembled WGS sequence"/>
</dbReference>
<keyword evidence="2" id="KW-1185">Reference proteome</keyword>
<sequence>MLKYFINNLKVIFASSQLWGIRFPSATISTLFGPIPVRNLLLLPALRNSRFGGSLYAAADPLLSPYSNSFGMPLMSGAKRTKFGMLISSSSSVFRQFVHASPVAIVRPFPAGAFVTEMQASINADSHQVNISIIISSRLLDIIATIIISVG</sequence>
<name>A0A9D4FP19_DREPO</name>
<gene>
    <name evidence="1" type="ORF">DPMN_152990</name>
</gene>
<reference evidence="1" key="2">
    <citation type="submission" date="2020-11" db="EMBL/GenBank/DDBJ databases">
        <authorList>
            <person name="McCartney M.A."/>
            <person name="Auch B."/>
            <person name="Kono T."/>
            <person name="Mallez S."/>
            <person name="Becker A."/>
            <person name="Gohl D.M."/>
            <person name="Silverstein K.A.T."/>
            <person name="Koren S."/>
            <person name="Bechman K.B."/>
            <person name="Herman A."/>
            <person name="Abrahante J.E."/>
            <person name="Garbe J."/>
        </authorList>
    </citation>
    <scope>NUCLEOTIDE SEQUENCE</scope>
    <source>
        <strain evidence="1">Duluth1</strain>
        <tissue evidence="1">Whole animal</tissue>
    </source>
</reference>
<organism evidence="1 2">
    <name type="scientific">Dreissena polymorpha</name>
    <name type="common">Zebra mussel</name>
    <name type="synonym">Mytilus polymorpha</name>
    <dbReference type="NCBI Taxonomy" id="45954"/>
    <lineage>
        <taxon>Eukaryota</taxon>
        <taxon>Metazoa</taxon>
        <taxon>Spiralia</taxon>
        <taxon>Lophotrochozoa</taxon>
        <taxon>Mollusca</taxon>
        <taxon>Bivalvia</taxon>
        <taxon>Autobranchia</taxon>
        <taxon>Heteroconchia</taxon>
        <taxon>Euheterodonta</taxon>
        <taxon>Imparidentia</taxon>
        <taxon>Neoheterodontei</taxon>
        <taxon>Myida</taxon>
        <taxon>Dreissenoidea</taxon>
        <taxon>Dreissenidae</taxon>
        <taxon>Dreissena</taxon>
    </lineage>
</organism>
<evidence type="ECO:0000313" key="2">
    <source>
        <dbReference type="Proteomes" id="UP000828390"/>
    </source>
</evidence>
<evidence type="ECO:0000313" key="1">
    <source>
        <dbReference type="EMBL" id="KAH3799382.1"/>
    </source>
</evidence>
<proteinExistence type="predicted"/>